<dbReference type="SMART" id="SM00360">
    <property type="entry name" value="RRM"/>
    <property type="match status" value="2"/>
</dbReference>
<proteinExistence type="inferred from homology"/>
<feature type="domain" description="RRM" evidence="12">
    <location>
        <begin position="178"/>
        <end position="252"/>
    </location>
</feature>
<dbReference type="CDD" id="cd12246">
    <property type="entry name" value="RRM1_U1A_like"/>
    <property type="match status" value="1"/>
</dbReference>
<evidence type="ECO:0000313" key="13">
    <source>
        <dbReference type="EMBL" id="RUS25716.1"/>
    </source>
</evidence>
<dbReference type="Pfam" id="PF00076">
    <property type="entry name" value="RRM_1"/>
    <property type="match status" value="2"/>
</dbReference>
<comment type="similarity">
    <text evidence="2">Belongs to the RRM U1 A/B'' family.</text>
</comment>
<feature type="region of interest" description="Disordered" evidence="11">
    <location>
        <begin position="120"/>
        <end position="174"/>
    </location>
</feature>
<evidence type="ECO:0000256" key="9">
    <source>
        <dbReference type="ARBA" id="ARBA00023274"/>
    </source>
</evidence>
<dbReference type="FunFam" id="3.30.70.330:FF:000039">
    <property type="entry name" value="U1 small nuclear ribonucleoprotein A"/>
    <property type="match status" value="1"/>
</dbReference>
<keyword evidence="9" id="KW-0687">Ribonucleoprotein</keyword>
<feature type="domain" description="RRM" evidence="12">
    <location>
        <begin position="8"/>
        <end position="87"/>
    </location>
</feature>
<dbReference type="GO" id="GO:0006397">
    <property type="term" value="P:mRNA processing"/>
    <property type="evidence" value="ECO:0007669"/>
    <property type="project" value="UniProtKB-KW"/>
</dbReference>
<evidence type="ECO:0000256" key="7">
    <source>
        <dbReference type="ARBA" id="ARBA00023187"/>
    </source>
</evidence>
<evidence type="ECO:0000256" key="2">
    <source>
        <dbReference type="ARBA" id="ARBA00007243"/>
    </source>
</evidence>
<evidence type="ECO:0000256" key="11">
    <source>
        <dbReference type="SAM" id="MobiDB-lite"/>
    </source>
</evidence>
<evidence type="ECO:0000313" key="14">
    <source>
        <dbReference type="Proteomes" id="UP000274822"/>
    </source>
</evidence>
<dbReference type="PANTHER" id="PTHR10501">
    <property type="entry name" value="U1 SMALL NUCLEAR RIBONUCLEOPROTEIN A/U2 SMALL NUCLEAR RIBONUCLEOPROTEIN B"/>
    <property type="match status" value="1"/>
</dbReference>
<dbReference type="GO" id="GO:0030532">
    <property type="term" value="C:small nuclear ribonucleoprotein complex"/>
    <property type="evidence" value="ECO:0007669"/>
    <property type="project" value="UniProtKB-ARBA"/>
</dbReference>
<comment type="caution">
    <text evidence="13">The sequence shown here is derived from an EMBL/GenBank/DDBJ whole genome shotgun (WGS) entry which is preliminary data.</text>
</comment>
<evidence type="ECO:0000256" key="10">
    <source>
        <dbReference type="PROSITE-ProRule" id="PRU00176"/>
    </source>
</evidence>
<evidence type="ECO:0000256" key="4">
    <source>
        <dbReference type="ARBA" id="ARBA00022728"/>
    </source>
</evidence>
<dbReference type="FunFam" id="3.30.70.330:FF:000029">
    <property type="entry name" value="U2 small nuclear ribonucleoprotein B"/>
    <property type="match status" value="1"/>
</dbReference>
<evidence type="ECO:0000256" key="8">
    <source>
        <dbReference type="ARBA" id="ARBA00023242"/>
    </source>
</evidence>
<keyword evidence="5" id="KW-0677">Repeat</keyword>
<accession>A0A433Q7H3</accession>
<feature type="compositionally biased region" description="Acidic residues" evidence="11">
    <location>
        <begin position="148"/>
        <end position="165"/>
    </location>
</feature>
<reference evidence="13 14" key="1">
    <citation type="journal article" date="2018" name="New Phytol.">
        <title>Phylogenomics of Endogonaceae and evolution of mycorrhizas within Mucoromycota.</title>
        <authorList>
            <person name="Chang Y."/>
            <person name="Desiro A."/>
            <person name="Na H."/>
            <person name="Sandor L."/>
            <person name="Lipzen A."/>
            <person name="Clum A."/>
            <person name="Barry K."/>
            <person name="Grigoriev I.V."/>
            <person name="Martin F.M."/>
            <person name="Stajich J.E."/>
            <person name="Smith M.E."/>
            <person name="Bonito G."/>
            <person name="Spatafora J.W."/>
        </authorList>
    </citation>
    <scope>NUCLEOTIDE SEQUENCE [LARGE SCALE GENOMIC DNA]</scope>
    <source>
        <strain evidence="13 14">AD002</strain>
    </source>
</reference>
<keyword evidence="14" id="KW-1185">Reference proteome</keyword>
<dbReference type="SUPFAM" id="SSF54928">
    <property type="entry name" value="RNA-binding domain, RBD"/>
    <property type="match status" value="1"/>
</dbReference>
<dbReference type="GO" id="GO:0003723">
    <property type="term" value="F:RNA binding"/>
    <property type="evidence" value="ECO:0007669"/>
    <property type="project" value="UniProtKB-UniRule"/>
</dbReference>
<dbReference type="GO" id="GO:0008380">
    <property type="term" value="P:RNA splicing"/>
    <property type="evidence" value="ECO:0007669"/>
    <property type="project" value="UniProtKB-KW"/>
</dbReference>
<evidence type="ECO:0000256" key="6">
    <source>
        <dbReference type="ARBA" id="ARBA00022884"/>
    </source>
</evidence>
<dbReference type="GO" id="GO:0005681">
    <property type="term" value="C:spliceosomal complex"/>
    <property type="evidence" value="ECO:0007669"/>
    <property type="project" value="UniProtKB-KW"/>
</dbReference>
<dbReference type="AlphaFoldDB" id="A0A433Q7H3"/>
<gene>
    <name evidence="13" type="ORF">BC938DRAFT_471754</name>
</gene>
<evidence type="ECO:0000256" key="3">
    <source>
        <dbReference type="ARBA" id="ARBA00022664"/>
    </source>
</evidence>
<keyword evidence="6 10" id="KW-0694">RNA-binding</keyword>
<keyword evidence="3" id="KW-0507">mRNA processing</keyword>
<sequence>MASIPPNQTIYIRNLPEKIKKEELKRSLYALFSAYGRILDIVALKTIRMHGQAWIAFREITSATAALRGLNGFAFYDKPMKIEYAKVKSDAVAKLDGTWKKPGLADDAKRAKSSVPAAMLALGNQKRTRDSEDVDMDTRGQGRRKEEENEDGGSEKESEDETMDTEVDKSEVEEPPNRILFLQNLVGDVTEEMLSYLFQQYPGFKEVRLVPGKVDMAFVEYENEGQSALAKDALDHFKLTPSRAMRVTYAKR</sequence>
<evidence type="ECO:0000256" key="5">
    <source>
        <dbReference type="ARBA" id="ARBA00022737"/>
    </source>
</evidence>
<keyword evidence="7" id="KW-0508">mRNA splicing</keyword>
<dbReference type="EMBL" id="RBNJ01012235">
    <property type="protein sequence ID" value="RUS25716.1"/>
    <property type="molecule type" value="Genomic_DNA"/>
</dbReference>
<dbReference type="InterPro" id="IPR012677">
    <property type="entry name" value="Nucleotide-bd_a/b_plait_sf"/>
</dbReference>
<keyword evidence="4" id="KW-0747">Spliceosome</keyword>
<evidence type="ECO:0000259" key="12">
    <source>
        <dbReference type="PROSITE" id="PS50102"/>
    </source>
</evidence>
<dbReference type="Proteomes" id="UP000274822">
    <property type="component" value="Unassembled WGS sequence"/>
</dbReference>
<comment type="subcellular location">
    <subcellularLocation>
        <location evidence="1">Nucleus</location>
    </subcellularLocation>
</comment>
<name>A0A433Q7H3_9FUNG</name>
<dbReference type="Gene3D" id="3.30.70.330">
    <property type="match status" value="2"/>
</dbReference>
<keyword evidence="8" id="KW-0539">Nucleus</keyword>
<feature type="compositionally biased region" description="Basic and acidic residues" evidence="11">
    <location>
        <begin position="127"/>
        <end position="147"/>
    </location>
</feature>
<evidence type="ECO:0000256" key="1">
    <source>
        <dbReference type="ARBA" id="ARBA00004123"/>
    </source>
</evidence>
<protein>
    <submittedName>
        <fullName evidence="13">U2 small nuclear ribonucleo protein B''-like protein</fullName>
    </submittedName>
</protein>
<dbReference type="InterPro" id="IPR035979">
    <property type="entry name" value="RBD_domain_sf"/>
</dbReference>
<dbReference type="PROSITE" id="PS50102">
    <property type="entry name" value="RRM"/>
    <property type="match status" value="2"/>
</dbReference>
<organism evidence="13 14">
    <name type="scientific">Jimgerdemannia flammicorona</name>
    <dbReference type="NCBI Taxonomy" id="994334"/>
    <lineage>
        <taxon>Eukaryota</taxon>
        <taxon>Fungi</taxon>
        <taxon>Fungi incertae sedis</taxon>
        <taxon>Mucoromycota</taxon>
        <taxon>Mucoromycotina</taxon>
        <taxon>Endogonomycetes</taxon>
        <taxon>Endogonales</taxon>
        <taxon>Endogonaceae</taxon>
        <taxon>Jimgerdemannia</taxon>
    </lineage>
</organism>
<dbReference type="InterPro" id="IPR000504">
    <property type="entry name" value="RRM_dom"/>
</dbReference>